<sequence length="698" mass="75443">MGFSQKLPDSMQDKIIDALRRNAVEEALLQAREWAHLQPEDPRAHRWLAVASQQRGDHADAMRSIDRAIALAPQDDELLLVRASLQIAARQMEEAGETLSLASGLNPNQLGAYLMQAQLAFGRGDTSEARRLSQLAARVSPGHPQLAVVDGLVALQQGEVDEALRRVSAGLQHAPDDVQLRYVLGLAYMRKQHWAFAEQAFRGVLEKIPAAANLRTLVSDLVNRQGRPAEAADELAVLLADPATTTPAIQRAAGLLRTLAGQPDQALPLLRNALAAMPADPPTLQAIVGAWRELGMAEDARASLDAALATTADAPDLWRARLVFAEDAGAVQAVLQRWMQAVPDSILPWEILLSQQQEAGDQASADATAARLLERAPAHAPARLQVLQTLMAQNPGAAIAQLEAWLLLARDPGERRFLLGMLGLSHDQEGHSGKAVEAWEKMQQELGPLRAPLPPLSAPRLEWPAMAARPDTAPSVAFLWGAPGSGVERLAAVMEALGDPFRADRFGPSPPQDGFQSYALIDDLMSGRVSGEQVAARWRAALPSRGLAGQDVFDWLPWWDNALLVALRPHLREAMLIIAVRDPRDMLLDWLAFGSASPFAFPSPQVAAEWLASSLNQAAALFEYQWFPNRVLHTDAIGNDPQAAAALVGEALEAQLPAPASVGPGHFPAGHWRHYAKALEGPFALLAPVAQRLGYPDH</sequence>
<gene>
    <name evidence="4" type="ORF">DT603_08745</name>
</gene>
<dbReference type="InterPro" id="IPR011990">
    <property type="entry name" value="TPR-like_helical_dom_sf"/>
</dbReference>
<dbReference type="SMART" id="SM00028">
    <property type="entry name" value="TPR"/>
    <property type="match status" value="5"/>
</dbReference>
<dbReference type="Pfam" id="PF13432">
    <property type="entry name" value="TPR_16"/>
    <property type="match status" value="2"/>
</dbReference>
<accession>A0ABX0AFA5</accession>
<dbReference type="Gene3D" id="1.25.40.10">
    <property type="entry name" value="Tetratricopeptide repeat domain"/>
    <property type="match status" value="3"/>
</dbReference>
<keyword evidence="1" id="KW-0677">Repeat</keyword>
<dbReference type="PANTHER" id="PTHR44858:SF1">
    <property type="entry name" value="UDP-N-ACETYLGLUCOSAMINE--PEPTIDE N-ACETYLGLUCOSAMINYLTRANSFERASE SPINDLY-RELATED"/>
    <property type="match status" value="1"/>
</dbReference>
<evidence type="ECO:0000313" key="5">
    <source>
        <dbReference type="Proteomes" id="UP001429354"/>
    </source>
</evidence>
<name>A0ABX0AFA5_9GAMM</name>
<dbReference type="Pfam" id="PF14559">
    <property type="entry name" value="TPR_19"/>
    <property type="match status" value="1"/>
</dbReference>
<dbReference type="Proteomes" id="UP001429354">
    <property type="component" value="Unassembled WGS sequence"/>
</dbReference>
<feature type="repeat" description="TPR" evidence="3">
    <location>
        <begin position="42"/>
        <end position="75"/>
    </location>
</feature>
<evidence type="ECO:0000313" key="4">
    <source>
        <dbReference type="EMBL" id="NDK38926.1"/>
    </source>
</evidence>
<dbReference type="InterPro" id="IPR050498">
    <property type="entry name" value="Ycf3"/>
</dbReference>
<comment type="caution">
    <text evidence="4">The sequence shown here is derived from an EMBL/GenBank/DDBJ whole genome shotgun (WGS) entry which is preliminary data.</text>
</comment>
<reference evidence="4 5" key="1">
    <citation type="submission" date="2018-07" db="EMBL/GenBank/DDBJ databases">
        <title>Whole genome Sequencing of Pseudoxanthomonas gei KCTC 32298 (T).</title>
        <authorList>
            <person name="Kumar S."/>
            <person name="Bansal K."/>
            <person name="Kaur A."/>
            <person name="Patil P."/>
            <person name="Sharma S."/>
            <person name="Patil P.B."/>
        </authorList>
    </citation>
    <scope>NUCLEOTIDE SEQUENCE [LARGE SCALE GENOMIC DNA]</scope>
    <source>
        <strain evidence="4 5">KCTC 32298</strain>
    </source>
</reference>
<dbReference type="PROSITE" id="PS50005">
    <property type="entry name" value="TPR"/>
    <property type="match status" value="1"/>
</dbReference>
<proteinExistence type="predicted"/>
<keyword evidence="2 3" id="KW-0802">TPR repeat</keyword>
<keyword evidence="5" id="KW-1185">Reference proteome</keyword>
<dbReference type="InterPro" id="IPR019734">
    <property type="entry name" value="TPR_rpt"/>
</dbReference>
<evidence type="ECO:0000256" key="3">
    <source>
        <dbReference type="PROSITE-ProRule" id="PRU00339"/>
    </source>
</evidence>
<organism evidence="4 5">
    <name type="scientific">Pseudoxanthomonas gei</name>
    <dbReference type="NCBI Taxonomy" id="1383030"/>
    <lineage>
        <taxon>Bacteria</taxon>
        <taxon>Pseudomonadati</taxon>
        <taxon>Pseudomonadota</taxon>
        <taxon>Gammaproteobacteria</taxon>
        <taxon>Lysobacterales</taxon>
        <taxon>Lysobacteraceae</taxon>
        <taxon>Pseudoxanthomonas</taxon>
    </lineage>
</organism>
<dbReference type="EMBL" id="QOVG01000005">
    <property type="protein sequence ID" value="NDK38926.1"/>
    <property type="molecule type" value="Genomic_DNA"/>
</dbReference>
<evidence type="ECO:0000256" key="1">
    <source>
        <dbReference type="ARBA" id="ARBA00022737"/>
    </source>
</evidence>
<dbReference type="PANTHER" id="PTHR44858">
    <property type="entry name" value="TETRATRICOPEPTIDE REPEAT PROTEIN 6"/>
    <property type="match status" value="1"/>
</dbReference>
<dbReference type="SUPFAM" id="SSF48452">
    <property type="entry name" value="TPR-like"/>
    <property type="match status" value="1"/>
</dbReference>
<evidence type="ECO:0000256" key="2">
    <source>
        <dbReference type="ARBA" id="ARBA00022803"/>
    </source>
</evidence>
<protein>
    <submittedName>
        <fullName evidence="4">Adenylate cyclase</fullName>
    </submittedName>
</protein>